<dbReference type="SUPFAM" id="SSF53756">
    <property type="entry name" value="UDP-Glycosyltransferase/glycogen phosphorylase"/>
    <property type="match status" value="1"/>
</dbReference>
<dbReference type="InterPro" id="IPR051199">
    <property type="entry name" value="LPS_LOS_Heptosyltrfase"/>
</dbReference>
<organism evidence="3 4">
    <name type="scientific">Jeongeupia naejangsanensis</name>
    <dbReference type="NCBI Taxonomy" id="613195"/>
    <lineage>
        <taxon>Bacteria</taxon>
        <taxon>Pseudomonadati</taxon>
        <taxon>Pseudomonadota</taxon>
        <taxon>Betaproteobacteria</taxon>
        <taxon>Neisseriales</taxon>
        <taxon>Chitinibacteraceae</taxon>
        <taxon>Jeongeupia</taxon>
    </lineage>
</organism>
<dbReference type="CDD" id="cd03789">
    <property type="entry name" value="GT9_LPS_heptosyltransferase"/>
    <property type="match status" value="1"/>
</dbReference>
<protein>
    <submittedName>
        <fullName evidence="3">Glycosyltransferase family 9 protein</fullName>
    </submittedName>
</protein>
<evidence type="ECO:0000313" key="3">
    <source>
        <dbReference type="EMBL" id="MBM3116532.1"/>
    </source>
</evidence>
<dbReference type="RefSeq" id="WP_203538774.1">
    <property type="nucleotide sequence ID" value="NZ_JAESND010000005.1"/>
</dbReference>
<dbReference type="Pfam" id="PF01075">
    <property type="entry name" value="Glyco_transf_9"/>
    <property type="match status" value="1"/>
</dbReference>
<gene>
    <name evidence="3" type="ORF">JMJ54_11885</name>
</gene>
<proteinExistence type="predicted"/>
<evidence type="ECO:0000256" key="2">
    <source>
        <dbReference type="ARBA" id="ARBA00022679"/>
    </source>
</evidence>
<keyword evidence="1" id="KW-0328">Glycosyltransferase</keyword>
<keyword evidence="2" id="KW-0808">Transferase</keyword>
<comment type="caution">
    <text evidence="3">The sequence shown here is derived from an EMBL/GenBank/DDBJ whole genome shotgun (WGS) entry which is preliminary data.</text>
</comment>
<dbReference type="Gene3D" id="3.40.50.2000">
    <property type="entry name" value="Glycogen Phosphorylase B"/>
    <property type="match status" value="2"/>
</dbReference>
<keyword evidence="4" id="KW-1185">Reference proteome</keyword>
<dbReference type="Proteomes" id="UP000809431">
    <property type="component" value="Unassembled WGS sequence"/>
</dbReference>
<evidence type="ECO:0000313" key="4">
    <source>
        <dbReference type="Proteomes" id="UP000809431"/>
    </source>
</evidence>
<dbReference type="EMBL" id="JAESND010000005">
    <property type="protein sequence ID" value="MBM3116532.1"/>
    <property type="molecule type" value="Genomic_DNA"/>
</dbReference>
<sequence length="327" mass="35535">MAPQTPVRRILVIVVARFGDTLLVTPVLRRLKAAHPDAELTVMAHHRRAEVLEHLPFIDRLATISKRSAPWRGRFGLKHYDLALVYGDDCEFTDYAARVSRKVVAFGSGAAAANVTLVPAPMKPTPAQHERAMLLAPLDLAVDDWRLAYTVTPAEAEKADAWVAGRRLVGLQLQSFPAKAYRDWPLPHFAELARRLLASYPDVQLVLLGGPEGRDAALMLEAELGSDRVSVLAGTVTMRENAAIMARLALYVGVDTGPTHLAGALGVPMVAMYHAFHPGYLLAPLQHPALTVLEHPEAGEGARRDAPMADISVDTVWAAVQQRLGDA</sequence>
<reference evidence="3 4" key="1">
    <citation type="submission" date="2021-01" db="EMBL/GenBank/DDBJ databases">
        <title>Draft Genome Sequence and Polyhydroxyalkanoate Biosynthetic Potential of Jeongeupia naejangsanensis Type Strain DSM 24253.</title>
        <authorList>
            <person name="Turrini P."/>
            <person name="Artuso I."/>
            <person name="Lugli G.A."/>
            <person name="Frangipani E."/>
            <person name="Ventura M."/>
            <person name="Visca P."/>
        </authorList>
    </citation>
    <scope>NUCLEOTIDE SEQUENCE [LARGE SCALE GENOMIC DNA]</scope>
    <source>
        <strain evidence="3 4">DSM 24253</strain>
    </source>
</reference>
<dbReference type="InterPro" id="IPR002201">
    <property type="entry name" value="Glyco_trans_9"/>
</dbReference>
<name>A0ABS2BLP5_9NEIS</name>
<dbReference type="PANTHER" id="PTHR30160">
    <property type="entry name" value="TETRAACYLDISACCHARIDE 4'-KINASE-RELATED"/>
    <property type="match status" value="1"/>
</dbReference>
<accession>A0ABS2BLP5</accession>
<evidence type="ECO:0000256" key="1">
    <source>
        <dbReference type="ARBA" id="ARBA00022676"/>
    </source>
</evidence>